<feature type="transmembrane region" description="Helical" evidence="1">
    <location>
        <begin position="18"/>
        <end position="38"/>
    </location>
</feature>
<evidence type="ECO:0000313" key="3">
    <source>
        <dbReference type="Proteomes" id="UP000321617"/>
    </source>
</evidence>
<comment type="caution">
    <text evidence="2">The sequence shown here is derived from an EMBL/GenBank/DDBJ whole genome shotgun (WGS) entry which is preliminary data.</text>
</comment>
<keyword evidence="3" id="KW-1185">Reference proteome</keyword>
<reference evidence="2 3" key="1">
    <citation type="journal article" date="2013" name="Stand. Genomic Sci.">
        <title>Genomic Encyclopedia of Type Strains, Phase I: The one thousand microbial genomes (KMG-I) project.</title>
        <authorList>
            <person name="Kyrpides N.C."/>
            <person name="Woyke T."/>
            <person name="Eisen J.A."/>
            <person name="Garrity G."/>
            <person name="Lilburn T.G."/>
            <person name="Beck B.J."/>
            <person name="Whitman W.B."/>
            <person name="Hugenholtz P."/>
            <person name="Klenk H.P."/>
        </authorList>
    </citation>
    <scope>NUCLEOTIDE SEQUENCE [LARGE SCALE GENOMIC DNA]</scope>
    <source>
        <strain evidence="2 3">DSM 45044</strain>
    </source>
</reference>
<proteinExistence type="predicted"/>
<name>A0A562VE50_9ACTN</name>
<organism evidence="2 3">
    <name type="scientific">Stackebrandtia albiflava</name>
    <dbReference type="NCBI Taxonomy" id="406432"/>
    <lineage>
        <taxon>Bacteria</taxon>
        <taxon>Bacillati</taxon>
        <taxon>Actinomycetota</taxon>
        <taxon>Actinomycetes</taxon>
        <taxon>Glycomycetales</taxon>
        <taxon>Glycomycetaceae</taxon>
        <taxon>Stackebrandtia</taxon>
    </lineage>
</organism>
<feature type="transmembrane region" description="Helical" evidence="1">
    <location>
        <begin position="102"/>
        <end position="122"/>
    </location>
</feature>
<keyword evidence="1" id="KW-1133">Transmembrane helix</keyword>
<dbReference type="Proteomes" id="UP000321617">
    <property type="component" value="Unassembled WGS sequence"/>
</dbReference>
<accession>A0A562VE50</accession>
<feature type="transmembrane region" description="Helical" evidence="1">
    <location>
        <begin position="44"/>
        <end position="70"/>
    </location>
</feature>
<protein>
    <submittedName>
        <fullName evidence="2">Uncharacterized protein</fullName>
    </submittedName>
</protein>
<keyword evidence="1" id="KW-0472">Membrane</keyword>
<evidence type="ECO:0000313" key="2">
    <source>
        <dbReference type="EMBL" id="TWJ16166.1"/>
    </source>
</evidence>
<dbReference type="RefSeq" id="WP_147136104.1">
    <property type="nucleotide sequence ID" value="NZ_BAABIJ010000001.1"/>
</dbReference>
<feature type="transmembrane region" description="Helical" evidence="1">
    <location>
        <begin position="77"/>
        <end position="96"/>
    </location>
</feature>
<dbReference type="AlphaFoldDB" id="A0A562VE50"/>
<evidence type="ECO:0000256" key="1">
    <source>
        <dbReference type="SAM" id="Phobius"/>
    </source>
</evidence>
<sequence length="133" mass="14695">MPMPDHYYMPSPVRRLRVILWTQCGFTLLGAALILFALSQIDDATAQAVIAVTLGISFISAAALGVCAALTHKRYSWVFYLVIVVEGLVILDRLVTLLSGQFNIFLLLGMLIAVLALVNVLNEESRDYLLRRG</sequence>
<keyword evidence="1" id="KW-0812">Transmembrane</keyword>
<dbReference type="EMBL" id="VLLL01000005">
    <property type="protein sequence ID" value="TWJ16166.1"/>
    <property type="molecule type" value="Genomic_DNA"/>
</dbReference>
<gene>
    <name evidence="2" type="ORF">LX16_1890</name>
</gene>